<feature type="domain" description="AAA+ ATPase" evidence="16">
    <location>
        <begin position="3112"/>
        <end position="3248"/>
    </location>
</feature>
<dbReference type="InterPro" id="IPR043160">
    <property type="entry name" value="Dynein_C_barrel"/>
</dbReference>
<dbReference type="InterPro" id="IPR024743">
    <property type="entry name" value="Dynein_HC_stalk"/>
</dbReference>
<dbReference type="FunFam" id="1.10.287.2620:FF:000002">
    <property type="entry name" value="Dynein heavy chain 2, axonemal"/>
    <property type="match status" value="1"/>
</dbReference>
<dbReference type="FunFam" id="3.20.180.20:FF:000001">
    <property type="entry name" value="Dynein axonemal heavy chain 5"/>
    <property type="match status" value="1"/>
</dbReference>
<dbReference type="GO" id="GO:0005858">
    <property type="term" value="C:axonemal dynein complex"/>
    <property type="evidence" value="ECO:0007669"/>
    <property type="project" value="UniProtKB-ARBA"/>
</dbReference>
<feature type="region of interest" description="Disordered" evidence="15">
    <location>
        <begin position="74"/>
        <end position="105"/>
    </location>
</feature>
<feature type="compositionally biased region" description="Acidic residues" evidence="15">
    <location>
        <begin position="86"/>
        <end position="100"/>
    </location>
</feature>
<comment type="subcellular location">
    <subcellularLocation>
        <location evidence="1">Cytoplasm</location>
        <location evidence="1">Cytoskeleton</location>
        <location evidence="1">Cilium axoneme</location>
    </subcellularLocation>
</comment>
<dbReference type="Pfam" id="PF12775">
    <property type="entry name" value="AAA_7"/>
    <property type="match status" value="1"/>
</dbReference>
<dbReference type="FunFam" id="3.40.50.300:FF:002141">
    <property type="entry name" value="Dynein heavy chain"/>
    <property type="match status" value="1"/>
</dbReference>
<keyword evidence="10" id="KW-0969">Cilium</keyword>
<feature type="compositionally biased region" description="Pro residues" evidence="15">
    <location>
        <begin position="5359"/>
        <end position="5405"/>
    </location>
</feature>
<evidence type="ECO:0000256" key="10">
    <source>
        <dbReference type="ARBA" id="ARBA00023069"/>
    </source>
</evidence>
<dbReference type="GO" id="GO:0008168">
    <property type="term" value="F:methyltransferase activity"/>
    <property type="evidence" value="ECO:0007669"/>
    <property type="project" value="InterPro"/>
</dbReference>
<dbReference type="Pfam" id="PF18199">
    <property type="entry name" value="Dynein_C"/>
    <property type="match status" value="1"/>
</dbReference>
<evidence type="ECO:0000313" key="18">
    <source>
        <dbReference type="Proteomes" id="UP001497482"/>
    </source>
</evidence>
<evidence type="ECO:0000256" key="11">
    <source>
        <dbReference type="ARBA" id="ARBA00023175"/>
    </source>
</evidence>
<dbReference type="GO" id="GO:0007018">
    <property type="term" value="P:microtubule-based movement"/>
    <property type="evidence" value="ECO:0007669"/>
    <property type="project" value="InterPro"/>
</dbReference>
<keyword evidence="7" id="KW-0067">ATP-binding</keyword>
<dbReference type="FunFam" id="1.10.8.1220:FF:000001">
    <property type="entry name" value="Dynein axonemal heavy chain 5"/>
    <property type="match status" value="1"/>
</dbReference>
<dbReference type="InterPro" id="IPR015095">
    <property type="entry name" value="AlkB_hom8_N"/>
</dbReference>
<feature type="region of interest" description="Disordered" evidence="15">
    <location>
        <begin position="197"/>
        <end position="241"/>
    </location>
</feature>
<dbReference type="EMBL" id="OZ035842">
    <property type="protein sequence ID" value="CAL1594497.1"/>
    <property type="molecule type" value="Genomic_DNA"/>
</dbReference>
<evidence type="ECO:0000256" key="15">
    <source>
        <dbReference type="SAM" id="MobiDB-lite"/>
    </source>
</evidence>
<dbReference type="Gene3D" id="3.40.50.300">
    <property type="entry name" value="P-loop containing nucleotide triphosphate hydrolases"/>
    <property type="match status" value="5"/>
</dbReference>
<gene>
    <name evidence="17" type="ORF">KC01_LOCUS23452</name>
</gene>
<dbReference type="PANTHER" id="PTHR22878:SF63">
    <property type="entry name" value="DYNEIN AXONEMAL HEAVY CHAIN 10"/>
    <property type="match status" value="1"/>
</dbReference>
<evidence type="ECO:0000259" key="16">
    <source>
        <dbReference type="SMART" id="SM00382"/>
    </source>
</evidence>
<feature type="compositionally biased region" description="Acidic residues" evidence="15">
    <location>
        <begin position="202"/>
        <end position="217"/>
    </location>
</feature>
<keyword evidence="13" id="KW-0966">Cell projection</keyword>
<dbReference type="Gene3D" id="1.20.58.1120">
    <property type="match status" value="1"/>
</dbReference>
<evidence type="ECO:0000313" key="17">
    <source>
        <dbReference type="EMBL" id="CAL1594497.1"/>
    </source>
</evidence>
<dbReference type="FunFam" id="3.40.50.300:FF:001855">
    <property type="entry name" value="Dynein axonemal heavy chain 10"/>
    <property type="match status" value="1"/>
</dbReference>
<dbReference type="Pfam" id="PF08393">
    <property type="entry name" value="DHC_N2"/>
    <property type="match status" value="1"/>
</dbReference>
<dbReference type="FunFam" id="1.20.58.1120:FF:000008">
    <property type="entry name" value="Dynein heavy chain 10, axonemal"/>
    <property type="match status" value="1"/>
</dbReference>
<organism evidence="17 18">
    <name type="scientific">Knipowitschia caucasica</name>
    <name type="common">Caucasian dwarf goby</name>
    <name type="synonym">Pomatoschistus caucasicus</name>
    <dbReference type="NCBI Taxonomy" id="637954"/>
    <lineage>
        <taxon>Eukaryota</taxon>
        <taxon>Metazoa</taxon>
        <taxon>Chordata</taxon>
        <taxon>Craniata</taxon>
        <taxon>Vertebrata</taxon>
        <taxon>Euteleostomi</taxon>
        <taxon>Actinopterygii</taxon>
        <taxon>Neopterygii</taxon>
        <taxon>Teleostei</taxon>
        <taxon>Neoteleostei</taxon>
        <taxon>Acanthomorphata</taxon>
        <taxon>Gobiaria</taxon>
        <taxon>Gobiiformes</taxon>
        <taxon>Gobioidei</taxon>
        <taxon>Gobiidae</taxon>
        <taxon>Gobiinae</taxon>
        <taxon>Knipowitschia</taxon>
    </lineage>
</organism>
<evidence type="ECO:0000256" key="9">
    <source>
        <dbReference type="ARBA" id="ARBA00023054"/>
    </source>
</evidence>
<dbReference type="Gene3D" id="1.20.140.100">
    <property type="entry name" value="Dynein heavy chain, N-terminal domain 2"/>
    <property type="match status" value="1"/>
</dbReference>
<dbReference type="SUPFAM" id="SSF52540">
    <property type="entry name" value="P-loop containing nucleoside triphosphate hydrolases"/>
    <property type="match status" value="4"/>
</dbReference>
<dbReference type="GO" id="GO:0005524">
    <property type="term" value="F:ATP binding"/>
    <property type="evidence" value="ECO:0007669"/>
    <property type="project" value="UniProtKB-KW"/>
</dbReference>
<dbReference type="Pfam" id="PF08385">
    <property type="entry name" value="DHC_N1"/>
    <property type="match status" value="2"/>
</dbReference>
<dbReference type="Pfam" id="PF12781">
    <property type="entry name" value="AAA_9"/>
    <property type="match status" value="1"/>
</dbReference>
<feature type="coiled-coil region" evidence="14">
    <location>
        <begin position="4424"/>
        <end position="4486"/>
    </location>
</feature>
<dbReference type="Gene3D" id="1.20.1270.280">
    <property type="match status" value="1"/>
</dbReference>
<dbReference type="PANTHER" id="PTHR22878">
    <property type="entry name" value="DYNEIN HEAVY CHAIN 6, AXONEMAL-LIKE-RELATED"/>
    <property type="match status" value="1"/>
</dbReference>
<dbReference type="InterPro" id="IPR041228">
    <property type="entry name" value="Dynein_C"/>
</dbReference>
<keyword evidence="8" id="KW-0243">Dynein</keyword>
<evidence type="ECO:0000256" key="14">
    <source>
        <dbReference type="SAM" id="Coils"/>
    </source>
</evidence>
<sequence length="5807" mass="653743">MYDDLRLEWIRRLVCTCFRVPMAAGENVFDRLLQREDGGRLRTVKHFLGWSTKDPTVSCLIFCKSVREEEVEVHVPVGTARQTPDSTEEAEDAEEDEETEDREKPEPCYRTELKVVYHTDLELYVDHFPTNSSQLRIFYFLRWTNEVVPEPQNMEEACRLLPKVLNNGLLNGHPLEMMRNLLTHIYLPGLSREKGQIAGEEQSAEALEEGEGDQEQGADEKEKDRDEGAEKSTALKAPSQRMERDELLHRLYKFLGVVNTTMQQLQIQEEIRRLHVPDLDLTQDTELLLSDAELLVELEQCLMNWQTQITVVIEEQLSRKPHAPGPIAEIGFWQERASILNALSEQLQQPTIQRVLEVMRRSHRGIIQTLEATLAELHKYRVEADENFRFLSTLERHFMNLAAGKSLSMMLETLPALMNSLGTVWIISCHYNTSERMLPLMERIAWQLCERVSQAVRVQQLYTKSRGMAMALVSDARQVLEQWRRSYFEVRADIEDLCRVRRWEFDRKRLFERTDYMASVCHNLHSTLQVPLCPHNLHNTCRYRSVPTTYTAPAGTTLSPHLQVPLCPHNLHNTCRYRSVPTTYTAPAGTALSPQPTQHLQEPFCKHNLHSTCRYHSVCHNLHNTCRSHSVCHNLHNTCRYHSVWHNLHNTCRYRSVCHNLHSTCRSHSVNTTYTAPAGTALSPQPTQHLQVPLCKHNLHNTCRTGLRMTRCCVQVLQDFYNIFGLELKNVTGDPKRIDEVLSRVDGLVQPIQDLSFDPFTLSKMPHWKAIMQEFDTNVEAIEGDAIHFIDQSFKTLRSSSAAFDMLLKFKHIRTREAINSHLLHKFTDVLAQYSKEVDTINDLFEKRKENPEMIATEPPVAGSIRWARFLVHRIQEPILSFIKEKDMMKSEQGQQAKEKYTELALKLRDYQKQKHETWCKDTASSLPRLLKNPLLQAHSPTKDPEVSPGAGSGLHQSVRFSVNFDQIRQIMAETSNLVSMGYTVPDLARDVALQEDNLIRYAWELQQLVSRFYMVMESLSDSMAGMLAKHIKTLRKEMSFGCKTFNWKSLGIQDFINRGAQAVSKFESLVTQIKKNEKDIEGKLQYLETANLIKLTGNSQSQELLGVKQFCERITQERAKTVSVLSKKYGDIGILITKTELLIVESSSGRAPCMADYYKAWEKRTLDSLIKMVLRNIHTFNAALMGTTPLFQIDAILSVPKIVIQPLRNEIYRLIMQCVRDCVESTKHFVRWMNGTCLECPPQTVEGDDEVFIFSFYSDVVQQQQINDSAMSLSQNIKRLLFFLERQLTHWKNYSPLWEKNKVIEVEKFAARKPTVVKYDDKLQFFSALRLELLQEPLYAEHQSIHLNLEPLVNTALEAAQGWISSLGSFLNMSAKEDLYSLRDQLMTLSQDLHQSPDSLDELKCVLGTIAQIRTSGLSLQVELRQRDIQERYPPLLLCSSAPLVFSPYAPLLLCSSPLQPLSSSAPLLFSPSPPLLLSSSAPLLLCSYPLQRLSSSAPLVFSHSPPLHPLLFSPSPPLLLSSSAPLLLCSSPLQPLSSSAPLLFSPSPPLLLSSSAPLLLCSSRLQPLSSSAPSSSSAPLLLCSSRLQPLSSSAPSPLSPCPPPLLSSSAPLVFSPSPPLHPLLFSPSPPPLLSSSAPLPSAPLLFSPSPPLLLSSSAPLLLCSSPLQPLSSSAPLLFSPSTPLLLSSSAPLLLCSSPLQPLSSSAPLLFSPSPPLLLSSSAPLLLCSSPLQPLSSSAPLLFSPSPPLLLSSSAPLVFNPSPPLHPLLFSPSPLQPLSSSAPLLFSPSPPLHPLLFSPSPPLLLSSSATLLLCTLSSSAPLLLCSSRLQPLSSSAPSPLQPLSSSLLSSSAPLVFSPSPPLHPLLFSPSPPPLLSSSAPLLLCSSSLQPLSSSAPLLLCSSPLQPLYSSAPLLFSPSPPLLLSSSAPLLLCSSPLQPLSSSAPLLFSPSTPLLLSSSAPLLLCSSPLQPLSSSAPLLFSPSPPLLLSSSAPLLLCSSPLQPLSSSAPLLFSPSPPLLLSSSAPLVFNPSPPLHPLLFSPSPLQLLSSSAPLLFSPSPPLHPLLFSPCPPPLLSSSAPLLLCSSSLQPLSSSAHLHLCSPLWPLFFSSTSLLYPACSSLAVLLLCSPICAISPQLMVSEEEQQLAASLPQMWTELFAEARRVDRSLTKVKKTFTESTKLKTEEFKQEVMIFAESFNMHGPGAVGDNLDRGLSIMDSYESELSKMVSQRQELTSAEKLLDLAVTVYPEVVSMQKDLDGLRMIYDIYRAQKEAKAQWSQTLWADLDFQLLQEGIDGFLKRHRQLPKDVRALPVSFFLDARMKEFKESLPLLLDLKNEALRNRHWKELMERTGTSFEMNPKSFTLENMFAMELHKYASVMGDIVTSAVKELSIEKACIFTNPKLFNGVKAVVDSWQRMSFSMQSYSKGNTEHRSIIGSVEEVQLSVDNDSMNLQSMADSRFVGPFLSTVQQWEKNLSLISETLEVWLLVQRKWMYLESIFTGEDIRAQLPEEAKKFDNIDKKFKAIMSDAVKDPNIKRCCLVANRLAELQGLRDGLENCQKSLNDYLDSKRNAFPRFFFISDDELLSILGSSDPTCVQEHMIKMYDNIASLQFDGGSDGELVVGAMVSAEGEVMVMKRPVPVEGRVEEWMSAVLLEMKRTNQRLTKEAIFYYCKDKSRVDWMLLYQGMMVLAASQAWWTWQVEDAFRQVQVGDKLALKNCAEKLHLQIDELVTRITQPMKKNDRRKLNTVLIIDVHARDIVDSFIRKSIMDAREFEWESQLRFYWQREEDSLFVRQCSASFSYGYEYMGLNGRLVITPLTDRIYLTLTQALSMFLGGAPAGPAGTGKTESTKDLAKALGLLCVVTNCGEGMDYMAVGKILSGLAQCGAWGCFDEFNRIDASVLSVISSQIQTIRNALMLHLKSFQFEGQEISLDSRMGIFITMNPGYAGRTELPESVKALFRPVVVIVPDLQQICEIMLFSEGFLLAKVLAKKMTVLYKLAREQLSKQSHYDFGLRALKSVLVMAGELKRGSPHLSEDVVLMRALRDMNLPKFVSEDVPLFLGLIADLFPGLDCPRVHYADFNTAVENTLEDNKYVLLPDQVDKVVQLYETMMTRHTSMVVGPTGGGKSVVISTLCQAQSRLGLLTKLYPLNPKAMSVIELYGILDADTRDWTDGILSNIFRDINRPTDKKERRYILFDGDVDALWVENMNSVMDDNRLLTLANGERIRLQSHCALLFEVGDLQYASPATVSRCGMVFVDPKNLRYRPFWQRWLETRPLKEQETLILLFEKYVPCCIDLIIDGVQDGQQGKKLKTIVPQTDLNMVSHNSVKLIKFADDTTLIGLISNNDESAYRREVDRLVSWCSGNNLELNAQKTVEMIVDFRKSTVPPPPPSLIDSPITSVESYRFLGTTITQDLKWEPTISSLIKKAQQRMYFLRQLRKVKLPAQMLVQFYTAIIESILTSSVTSSITSSITVWFAGATVTQLCVMLDCLLEEEALERDVVEAFFLEALYCSLGAALLETERVTFDEFVKKVSLLTLVQEEKVFATPGEIPGHLPTLYDFHFDGKQKKWVSWNSLVSKYVHNPDMKFADILVPTIDTTRTDWILEQQVKSKCPVLLVGESGTSKTATIHNFLKNLDPSKVTMTINFSSRTTSMDIQRNLEANVEKRTKETYGPPMGKRMLIFMDDMNMPKVDSYGTQQPIALLKLLLDRGGIYDRSKELNYKLLKDLGFLGAMGRAGGGRNEVDPRFTSLFSVFSIPFPATESLHLIYNSILRGHTTTFADVVQKACSTVTKCTLELYNNIIRELPPTPSKFHYIFNLRDLSRVYHGLTLTHPDRYESVAKFVRVWRNECLRIFHDRLIDEADKTLVQGYVSGLVLEHFGLEAESVLKEPTLFGDYMTALSESEPRVYDDIQDYEASKALFEEILEEYNEVKSRMKLVLFDEALEHLTRIHRILRMDRGHALLVGVGGSGKQSLTKLAAFTAGCEVFEITLSRGYGESNLRDDLKTLYLKLGVENKKCVFMFSDAQVAEEGFLELINNILTSGIVPALFPDDEKESLLNQVREEAQSSGVGHTKESLWNFFVNKCSNNLHVVLGMSPVGDTLRTRCRNFPGLMNNTVIDWFQPWPPQALLAVAQSFLGHNSMIPEEHATAVISHVCMVHDNVRHYSILFLQKLRRCNFVTPKNYLDFINTYCNLLEEKDKDILAQCTRLEGGLDKLKEATEQLGELNIKLAEQRVVLEEKSTACEAMLDEILTNTSLAEEKKNLAEEKASEVVENNKVIAVEKQEAESSLAEALPALEAARHALQDLEKSDVTEIRSFAKPPKQVQVVCECILVLRGHKEISWQAAKGMMSEANFLRSLMEMDCDAIGHSQVSTVKGFLRNLKTNFEEMQAISKAGSGMFKFVEAIVGYCDVARSIKPKREKVARLEKNFFQSKRELEQIQQELGVLQQEIQALRDKYQAAIEENQLLQEEAELMERRLIAADKLISGLSSENVRWTRDLEQLRHRRVHLVGDCLLSAAFLSYQGAFSWDFRDEMVYQRWVEDIQQRGIPLSQPFKVELLLTDEVEINRWGSEGLPPDELSVQNGILTTRGSRFPMCIDPQQQAFNWIKKKEESNNLKISSFNDPDFLKHLEMAIKFGFPFLFQDVDEYIDPVIDNVLEKNVKGAEGRQVIMLGDKEVDYDPNFRLYLNTKLANPKYSPSVFGKAMVINYTGDKPTLPVTLKGLEDQLLSVIMAYEKKELEEQREFLIQETSENKKLLKNLGDSLLRELATSTGNMLDNTELVHTLEETKSKAHEVSEKLMLAQKTSVDIDKLRDGYRPAAKRGAILFFVLTDMALVNSMYQYSLASYLEIFDFSLRKSLVDSVLEERLKNIMDALTYNVYNYGCTGLFERDKLLFSFNMTVKMEQAEEHVPQDELDFFIKGNLSLEKSRRKKACDWLMEQSWEDVIKLSELLPELFGSLPDDVEAHSEDWRTWYDLDAPEQAVFPGRYQGSLSAFQTLLLLRCFRVDRVYRAVTNYVTVTMGDTYVQPPVINFDAVYEQSTPFSPIVFILSPGSDPAADLMKLAERSGFHFKFLAMGQGQEKVALQLLEKCASRGQWLMLQNCHLLVKWLKDLEKALEMITNPNPGFRLWITTNPIQDFPIGILQKSLKVVTEPPNGLKLNMRATYSKISNNSLAACPHPAFRSLVYVLAFFHAVVQERRKYGKIGWNVPYDFNDSDFFVCMEVLNTYLTKAHTQGDGSIPWGSLKYLIGEVMYGGRAIDSFDRRILTIYLDEYLGDFLFSSFRSFHFFRNKDVDYKIPPDGLKCVYEDEIESLPLANIPDVLGLHPNAEIGYYTQAAKDLWANLIDLQPQTGQTPPLKPLCPRTDPPLKPLCPRTDPPLKPLCPRTDPPLKPLYPRTDPPSEAPVSQDRPPSKAPVSQDRTPSEAPVSQDRPPSEAPVSQDSPPSKAPVSQDRPPPLKPLCPRTDPPSEAPVSQDRPPSKAPVSQDRTPSEAPVSQDSPPSKAPVSQGRLPPPLKPLCPFAGQSGGSVSMDEHISQVAQDIQRTLPVLFDLDVIRRRMGEKVSPTSVVLLQELERFNRLIGRMHSSLRELHRALAGEVGMSSELDNIARALFNGHIPALWRRLAPDTLMSLGNWMSHFRRRHEQYHTWLQQEPAVMWLSGLHIPESYLTALVQTACRKNGWPLDQSTLYTQVTTYCSEEEVQDRPTQGCFVSGLYLEGAEWDMEQNCLVRSRPKVLVSELPILRIIPIESHRLRLQGTLRTPVYTTSERRNAMGVGLVFEADLSTKSHLSFWILPGVCLLLNSD</sequence>
<dbReference type="InterPro" id="IPR054354">
    <property type="entry name" value="DYNC2H1-like_lid"/>
</dbReference>
<proteinExistence type="inferred from homology"/>
<dbReference type="GO" id="GO:0016706">
    <property type="term" value="F:2-oxoglutarate-dependent dioxygenase activity"/>
    <property type="evidence" value="ECO:0007669"/>
    <property type="project" value="InterPro"/>
</dbReference>
<keyword evidence="12" id="KW-0206">Cytoskeleton</keyword>
<dbReference type="GO" id="GO:0008017">
    <property type="term" value="F:microtubule binding"/>
    <property type="evidence" value="ECO:0007669"/>
    <property type="project" value="UniProtKB-ARBA"/>
</dbReference>
<dbReference type="Gene3D" id="1.10.287.2620">
    <property type="match status" value="1"/>
</dbReference>
<dbReference type="Pfam" id="PF12777">
    <property type="entry name" value="MT"/>
    <property type="match status" value="1"/>
</dbReference>
<dbReference type="Pfam" id="PF17852">
    <property type="entry name" value="Dynein_AAA_lid"/>
    <property type="match status" value="1"/>
</dbReference>
<evidence type="ECO:0000256" key="13">
    <source>
        <dbReference type="ARBA" id="ARBA00023273"/>
    </source>
</evidence>
<dbReference type="FunFam" id="3.40.50.300:FF:000049">
    <property type="entry name" value="Dynein, axonemal, heavy chain 5"/>
    <property type="match status" value="1"/>
</dbReference>
<dbReference type="Proteomes" id="UP001497482">
    <property type="component" value="Chromosome 20"/>
</dbReference>
<comment type="similarity">
    <text evidence="2">Belongs to the dynein heavy chain family.</text>
</comment>
<dbReference type="Pfam" id="PF22597">
    <property type="entry name" value="DYN_lid"/>
    <property type="match status" value="1"/>
</dbReference>
<dbReference type="Pfam" id="PF03028">
    <property type="entry name" value="Dynein_heavy"/>
    <property type="match status" value="1"/>
</dbReference>
<evidence type="ECO:0000256" key="7">
    <source>
        <dbReference type="ARBA" id="ARBA00022840"/>
    </source>
</evidence>
<evidence type="ECO:0000256" key="1">
    <source>
        <dbReference type="ARBA" id="ARBA00004430"/>
    </source>
</evidence>
<feature type="region of interest" description="Disordered" evidence="15">
    <location>
        <begin position="5357"/>
        <end position="5531"/>
    </location>
</feature>
<dbReference type="FunFam" id="1.10.8.710:FF:000002">
    <property type="entry name" value="dynein heavy chain 17, axonemal"/>
    <property type="match status" value="1"/>
</dbReference>
<dbReference type="Gene3D" id="6.10.140.1060">
    <property type="match status" value="1"/>
</dbReference>
<keyword evidence="18" id="KW-1185">Reference proteome</keyword>
<evidence type="ECO:0000256" key="4">
    <source>
        <dbReference type="ARBA" id="ARBA00022701"/>
    </source>
</evidence>
<dbReference type="Gene3D" id="1.10.8.1220">
    <property type="match status" value="1"/>
</dbReference>
<feature type="domain" description="AAA+ ATPase" evidence="16">
    <location>
        <begin position="3611"/>
        <end position="3763"/>
    </location>
</feature>
<evidence type="ECO:0000256" key="2">
    <source>
        <dbReference type="ARBA" id="ARBA00008887"/>
    </source>
</evidence>
<dbReference type="Gene3D" id="1.10.8.710">
    <property type="match status" value="1"/>
</dbReference>
<dbReference type="FunFam" id="3.40.50.300:FF:000153">
    <property type="entry name" value="Dynein axonemal heavy chain 1"/>
    <property type="match status" value="1"/>
</dbReference>
<dbReference type="Gene3D" id="1.10.472.130">
    <property type="match status" value="1"/>
</dbReference>
<dbReference type="FunFam" id="1.10.8.720:FF:000005">
    <property type="entry name" value="Dynein axonemal heavy chain 10"/>
    <property type="match status" value="1"/>
</dbReference>
<dbReference type="InterPro" id="IPR027417">
    <property type="entry name" value="P-loop_NTPase"/>
</dbReference>
<keyword evidence="4" id="KW-0493">Microtubule</keyword>
<dbReference type="InterPro" id="IPR042222">
    <property type="entry name" value="Dynein_2_N"/>
</dbReference>
<dbReference type="Gene3D" id="1.20.920.30">
    <property type="match status" value="1"/>
</dbReference>
<dbReference type="Pfam" id="PF12780">
    <property type="entry name" value="AAA_8"/>
    <property type="match status" value="1"/>
</dbReference>
<name>A0AAV2KWU8_KNICA</name>
<dbReference type="GO" id="GO:0051959">
    <property type="term" value="F:dynein light intermediate chain binding"/>
    <property type="evidence" value="ECO:0007669"/>
    <property type="project" value="InterPro"/>
</dbReference>
<dbReference type="SMART" id="SM00382">
    <property type="entry name" value="AAA"/>
    <property type="match status" value="4"/>
</dbReference>
<dbReference type="InterPro" id="IPR041466">
    <property type="entry name" value="Dynein_AAA5_ext"/>
</dbReference>
<dbReference type="GO" id="GO:0045505">
    <property type="term" value="F:dynein intermediate chain binding"/>
    <property type="evidence" value="ECO:0007669"/>
    <property type="project" value="InterPro"/>
</dbReference>
<dbReference type="Pfam" id="PF12774">
    <property type="entry name" value="AAA_6"/>
    <property type="match status" value="1"/>
</dbReference>
<dbReference type="InterPro" id="IPR035699">
    <property type="entry name" value="AAA_6"/>
</dbReference>
<dbReference type="GO" id="GO:0005874">
    <property type="term" value="C:microtubule"/>
    <property type="evidence" value="ECO:0007669"/>
    <property type="project" value="UniProtKB-KW"/>
</dbReference>
<dbReference type="FunFam" id="1.20.920.20:FF:000008">
    <property type="entry name" value="Dynein heavy chain 10, axonemal"/>
    <property type="match status" value="1"/>
</dbReference>
<evidence type="ECO:0000256" key="12">
    <source>
        <dbReference type="ARBA" id="ARBA00023212"/>
    </source>
</evidence>
<evidence type="ECO:0000256" key="5">
    <source>
        <dbReference type="ARBA" id="ARBA00022737"/>
    </source>
</evidence>
<dbReference type="Gene3D" id="3.20.180.20">
    <property type="entry name" value="Dynein heavy chain, N-terminal domain 2"/>
    <property type="match status" value="1"/>
</dbReference>
<dbReference type="Gene3D" id="3.10.490.20">
    <property type="match status" value="1"/>
</dbReference>
<evidence type="ECO:0000256" key="8">
    <source>
        <dbReference type="ARBA" id="ARBA00023017"/>
    </source>
</evidence>
<dbReference type="FunFam" id="1.20.140.100:FF:000001">
    <property type="entry name" value="dynein heavy chain 17, axonemal"/>
    <property type="match status" value="1"/>
</dbReference>
<dbReference type="GO" id="GO:0097729">
    <property type="term" value="C:9+2 motile cilium"/>
    <property type="evidence" value="ECO:0007669"/>
    <property type="project" value="UniProtKB-ARBA"/>
</dbReference>
<accession>A0AAV2KWU8</accession>
<dbReference type="InterPro" id="IPR042228">
    <property type="entry name" value="Dynein_linker_3"/>
</dbReference>
<feature type="compositionally biased region" description="Pro residues" evidence="15">
    <location>
        <begin position="5456"/>
        <end position="5472"/>
    </location>
</feature>
<dbReference type="InterPro" id="IPR043157">
    <property type="entry name" value="Dynein_AAA1S"/>
</dbReference>
<keyword evidence="6" id="KW-0547">Nucleotide-binding</keyword>
<dbReference type="FunFam" id="1.20.920.30:FF:000007">
    <property type="entry name" value="Dynein axonemal heavy chain 10"/>
    <property type="match status" value="1"/>
</dbReference>
<dbReference type="FunFam" id="3.10.490.20:FF:000006">
    <property type="entry name" value="Dynein axonemal heavy chain 10"/>
    <property type="match status" value="1"/>
</dbReference>
<keyword evidence="9 14" id="KW-0175">Coiled coil</keyword>
<dbReference type="InterPro" id="IPR042219">
    <property type="entry name" value="AAA_lid_11_sf"/>
</dbReference>
<keyword evidence="5" id="KW-0677">Repeat</keyword>
<dbReference type="Gene3D" id="1.10.8.720">
    <property type="entry name" value="Region D6 of dynein motor"/>
    <property type="match status" value="1"/>
</dbReference>
<keyword evidence="3" id="KW-0963">Cytoplasm</keyword>
<dbReference type="Pfam" id="PF18198">
    <property type="entry name" value="AAA_lid_11"/>
    <property type="match status" value="1"/>
</dbReference>
<dbReference type="InterPro" id="IPR013594">
    <property type="entry name" value="Dynein_heavy_tail"/>
</dbReference>
<dbReference type="InterPro" id="IPR035706">
    <property type="entry name" value="AAA_9"/>
</dbReference>
<dbReference type="GO" id="GO:0008569">
    <property type="term" value="F:minus-end-directed microtubule motor activity"/>
    <property type="evidence" value="ECO:0007669"/>
    <property type="project" value="InterPro"/>
</dbReference>
<dbReference type="InterPro" id="IPR026983">
    <property type="entry name" value="DHC"/>
</dbReference>
<dbReference type="InterPro" id="IPR004273">
    <property type="entry name" value="Dynein_heavy_D6_P-loop"/>
</dbReference>
<feature type="domain" description="AAA+ ATPase" evidence="16">
    <location>
        <begin position="2833"/>
        <end position="2969"/>
    </location>
</feature>
<dbReference type="FunFam" id="1.20.1270.280:FF:000005">
    <property type="entry name" value="Dynein axonemal heavy chain 10"/>
    <property type="match status" value="1"/>
</dbReference>
<dbReference type="InterPro" id="IPR013602">
    <property type="entry name" value="Dynein_heavy_linker"/>
</dbReference>
<keyword evidence="11" id="KW-0505">Motor protein</keyword>
<evidence type="ECO:0000256" key="3">
    <source>
        <dbReference type="ARBA" id="ARBA00022490"/>
    </source>
</evidence>
<feature type="compositionally biased region" description="Basic and acidic residues" evidence="15">
    <location>
        <begin position="218"/>
        <end position="230"/>
    </location>
</feature>
<evidence type="ECO:0000256" key="6">
    <source>
        <dbReference type="ARBA" id="ARBA00022741"/>
    </source>
</evidence>
<dbReference type="FunFam" id="3.40.50.300:FF:000063">
    <property type="entry name" value="dynein heavy chain 6, axonemal"/>
    <property type="match status" value="1"/>
</dbReference>
<dbReference type="InterPro" id="IPR003593">
    <property type="entry name" value="AAA+_ATPase"/>
</dbReference>
<dbReference type="Pfam" id="PF09004">
    <property type="entry name" value="ALKBH8_N"/>
    <property type="match status" value="1"/>
</dbReference>
<protein>
    <recommendedName>
        <fullName evidence="16">AAA+ ATPase domain-containing protein</fullName>
    </recommendedName>
</protein>
<dbReference type="InterPro" id="IPR024317">
    <property type="entry name" value="Dynein_heavy_chain_D4_dom"/>
</dbReference>
<dbReference type="Gene3D" id="1.20.920.20">
    <property type="match status" value="1"/>
</dbReference>
<reference evidence="17 18" key="1">
    <citation type="submission" date="2024-04" db="EMBL/GenBank/DDBJ databases">
        <authorList>
            <person name="Waldvogel A.-M."/>
            <person name="Schoenle A."/>
        </authorList>
    </citation>
    <scope>NUCLEOTIDE SEQUENCE [LARGE SCALE GENOMIC DNA]</scope>
</reference>
<dbReference type="InterPro" id="IPR041658">
    <property type="entry name" value="AAA_lid_11"/>
</dbReference>
<feature type="domain" description="AAA+ ATPase" evidence="16">
    <location>
        <begin position="3958"/>
        <end position="4115"/>
    </location>
</feature>